<accession>F9W6I9</accession>
<protein>
    <submittedName>
        <fullName evidence="2">Uncharacterized protein</fullName>
    </submittedName>
</protein>
<dbReference type="Proteomes" id="UP000000702">
    <property type="component" value="Unassembled WGS sequence"/>
</dbReference>
<keyword evidence="1" id="KW-0812">Transmembrane</keyword>
<comment type="caution">
    <text evidence="2">The sequence shown here is derived from an EMBL/GenBank/DDBJ whole genome shotgun (WGS) entry which is preliminary data.</text>
</comment>
<sequence>MIRVPFYTNGSHENSVMCDRPSRVLFPVALHVTRTRVFTVLELVVCVWKPSQWCAEVSSALISKQCPPQSAMQILPASTTAVRRHRCRKQGAQCLMFLCFVVFAWVCATGRTHQENPDHHHHHPEPYPPHLHIPYIPLLPLPYLLCNK</sequence>
<keyword evidence="3" id="KW-1185">Reference proteome</keyword>
<organism evidence="2 3">
    <name type="scientific">Trypanosoma congolense (strain IL3000)</name>
    <dbReference type="NCBI Taxonomy" id="1068625"/>
    <lineage>
        <taxon>Eukaryota</taxon>
        <taxon>Discoba</taxon>
        <taxon>Euglenozoa</taxon>
        <taxon>Kinetoplastea</taxon>
        <taxon>Metakinetoplastina</taxon>
        <taxon>Trypanosomatida</taxon>
        <taxon>Trypanosomatidae</taxon>
        <taxon>Trypanosoma</taxon>
        <taxon>Nannomonas</taxon>
    </lineage>
</organism>
<evidence type="ECO:0000256" key="1">
    <source>
        <dbReference type="SAM" id="Phobius"/>
    </source>
</evidence>
<feature type="transmembrane region" description="Helical" evidence="1">
    <location>
        <begin position="92"/>
        <end position="111"/>
    </location>
</feature>
<name>F9W6I9_TRYCI</name>
<proteinExistence type="predicted"/>
<gene>
    <name evidence="2" type="ORF">TCIL3000_0_36450</name>
</gene>
<evidence type="ECO:0000313" key="3">
    <source>
        <dbReference type="Proteomes" id="UP000000702"/>
    </source>
</evidence>
<reference evidence="2 3" key="2">
    <citation type="journal article" date="2012" name="Proc. Natl. Acad. Sci. U.S.A.">
        <title>Antigenic diversity is generated by distinct evolutionary mechanisms in African trypanosome species.</title>
        <authorList>
            <person name="Jackson A.P."/>
            <person name="Berry A."/>
            <person name="Aslett M."/>
            <person name="Allison H.C."/>
            <person name="Burton P."/>
            <person name="Vavrova-Anderson J."/>
            <person name="Brown R."/>
            <person name="Browne H."/>
            <person name="Corton N."/>
            <person name="Hauser H."/>
            <person name="Gamble J."/>
            <person name="Gilderthorp R."/>
            <person name="Marcello L."/>
            <person name="McQuillan J."/>
            <person name="Otto T.D."/>
            <person name="Quail M.A."/>
            <person name="Sanders M.J."/>
            <person name="van Tonder A."/>
            <person name="Ginger M.L."/>
            <person name="Field M.C."/>
            <person name="Barry J.D."/>
            <person name="Hertz-Fowler C."/>
            <person name="Berriman M."/>
        </authorList>
    </citation>
    <scope>NUCLEOTIDE SEQUENCE [LARGE SCALE GENOMIC DNA]</scope>
    <source>
        <strain evidence="2 3">IL3000</strain>
    </source>
</reference>
<dbReference type="EMBL" id="CAEQ01000880">
    <property type="protein sequence ID" value="CCD12794.1"/>
    <property type="molecule type" value="Genomic_DNA"/>
</dbReference>
<dbReference type="AlphaFoldDB" id="F9W6I9"/>
<evidence type="ECO:0000313" key="2">
    <source>
        <dbReference type="EMBL" id="CCD12794.1"/>
    </source>
</evidence>
<keyword evidence="1" id="KW-1133">Transmembrane helix</keyword>
<reference evidence="3" key="1">
    <citation type="submission" date="2011-07" db="EMBL/GenBank/DDBJ databases">
        <title>Divergent evolution of antigenic variation in African trypanosomes.</title>
        <authorList>
            <person name="Jackson A.P."/>
            <person name="Berry A."/>
            <person name="Allison H.C."/>
            <person name="Burton P."/>
            <person name="Anderson J."/>
            <person name="Aslett M."/>
            <person name="Brown R."/>
            <person name="Corton N."/>
            <person name="Harris D."/>
            <person name="Hauser H."/>
            <person name="Gamble J."/>
            <person name="Gilderthorp R."/>
            <person name="McQuillan J."/>
            <person name="Quail M.A."/>
            <person name="Sanders M."/>
            <person name="Van Tonder A."/>
            <person name="Ginger M.L."/>
            <person name="Donelson J.E."/>
            <person name="Field M.C."/>
            <person name="Barry J.D."/>
            <person name="Berriman M."/>
            <person name="Hertz-Fowler C."/>
        </authorList>
    </citation>
    <scope>NUCLEOTIDE SEQUENCE [LARGE SCALE GENOMIC DNA]</scope>
    <source>
        <strain evidence="3">IL3000</strain>
    </source>
</reference>
<keyword evidence="1" id="KW-0472">Membrane</keyword>